<keyword evidence="6" id="KW-1185">Reference proteome</keyword>
<evidence type="ECO:0000313" key="5">
    <source>
        <dbReference type="EMBL" id="KND01737.1"/>
    </source>
</evidence>
<proteinExistence type="predicted"/>
<dbReference type="Gene3D" id="3.10.50.10">
    <property type="match status" value="1"/>
</dbReference>
<dbReference type="GO" id="GO:0005975">
    <property type="term" value="P:carbohydrate metabolic process"/>
    <property type="evidence" value="ECO:0007669"/>
    <property type="project" value="InterPro"/>
</dbReference>
<dbReference type="GO" id="GO:0008061">
    <property type="term" value="F:chitin binding"/>
    <property type="evidence" value="ECO:0007669"/>
    <property type="project" value="InterPro"/>
</dbReference>
<dbReference type="AlphaFoldDB" id="A0A0L0HKV2"/>
<dbReference type="SUPFAM" id="SSF51445">
    <property type="entry name" value="(Trans)glycosidases"/>
    <property type="match status" value="1"/>
</dbReference>
<keyword evidence="2" id="KW-0812">Transmembrane</keyword>
<dbReference type="InterPro" id="IPR050314">
    <property type="entry name" value="Glycosyl_Hydrlase_18"/>
</dbReference>
<accession>A0A0L0HKV2</accession>
<dbReference type="eggNOG" id="KOG2806">
    <property type="taxonomic scope" value="Eukaryota"/>
</dbReference>
<protein>
    <recommendedName>
        <fullName evidence="4">GH18 domain-containing protein</fullName>
    </recommendedName>
</protein>
<gene>
    <name evidence="5" type="ORF">SPPG_03530</name>
</gene>
<reference evidence="5 6" key="1">
    <citation type="submission" date="2009-08" db="EMBL/GenBank/DDBJ databases">
        <title>The Genome Sequence of Spizellomyces punctatus strain DAOM BR117.</title>
        <authorList>
            <consortium name="The Broad Institute Genome Sequencing Platform"/>
            <person name="Russ C."/>
            <person name="Cuomo C."/>
            <person name="Shea T."/>
            <person name="Young S.K."/>
            <person name="Zeng Q."/>
            <person name="Koehrsen M."/>
            <person name="Haas B."/>
            <person name="Borodovsky M."/>
            <person name="Guigo R."/>
            <person name="Alvarado L."/>
            <person name="Berlin A."/>
            <person name="Bochicchio J."/>
            <person name="Borenstein D."/>
            <person name="Chapman S."/>
            <person name="Chen Z."/>
            <person name="Engels R."/>
            <person name="Freedman E."/>
            <person name="Gellesch M."/>
            <person name="Goldberg J."/>
            <person name="Griggs A."/>
            <person name="Gujja S."/>
            <person name="Heiman D."/>
            <person name="Hepburn T."/>
            <person name="Howarth C."/>
            <person name="Jen D."/>
            <person name="Larson L."/>
            <person name="Lewis B."/>
            <person name="Mehta T."/>
            <person name="Park D."/>
            <person name="Pearson M."/>
            <person name="Roberts A."/>
            <person name="Saif S."/>
            <person name="Shenoy N."/>
            <person name="Sisk P."/>
            <person name="Stolte C."/>
            <person name="Sykes S."/>
            <person name="Thomson T."/>
            <person name="Walk T."/>
            <person name="White J."/>
            <person name="Yandava C."/>
            <person name="Burger G."/>
            <person name="Gray M.W."/>
            <person name="Holland P.W.H."/>
            <person name="King N."/>
            <person name="Lang F.B.F."/>
            <person name="Roger A.J."/>
            <person name="Ruiz-Trillo I."/>
            <person name="Lander E."/>
            <person name="Nusbaum C."/>
        </authorList>
    </citation>
    <scope>NUCLEOTIDE SEQUENCE [LARGE SCALE GENOMIC DNA]</scope>
    <source>
        <strain evidence="5 6">DAOM BR117</strain>
    </source>
</reference>
<dbReference type="RefSeq" id="XP_016609776.1">
    <property type="nucleotide sequence ID" value="XM_016751793.1"/>
</dbReference>
<feature type="signal peptide" evidence="3">
    <location>
        <begin position="1"/>
        <end position="28"/>
    </location>
</feature>
<dbReference type="GeneID" id="27687041"/>
<dbReference type="EMBL" id="KQ257454">
    <property type="protein sequence ID" value="KND01737.1"/>
    <property type="molecule type" value="Genomic_DNA"/>
</dbReference>
<dbReference type="InterPro" id="IPR011583">
    <property type="entry name" value="Chitinase_II/V-like_cat"/>
</dbReference>
<sequence length="502" mass="55361">MLGIFRAMPSAVGVFLLLVVVCASQALGAPRLTAYYRPTASPSALGELSEYDGSYLSTLIYGYAATDEKGFVYWGNKTIATELLHGNDEPACECCVFGGVGEVIKFKLKYPDVITELGFGGPKESWALSTLAASNASRIAFARNATNFMRMHGFEGIHISWEYPKSSGDWDNYLLLLQELRSYWTQLNSPMGYALSISLPAVSPGLINATVAQIQGLANLAQQINIMPYREAPTAWTQYEGNLFNLPTDPIKDGMDAALAGYGQALPIDRTFLGINTMADMFEDVAPTISNVTNSTGVYSAFKVRNKESVSYRDIINTGKSSGYQEAFDSQRVGGSLYNPQTNTLIVTEIPDTVRAKSTYIQQRTLAGFALSSLGADLPSTNPLALHQIAQQTLGVAKPAQAKHALCTEESNFCNLKSCPWVKSDKLIAKPWFMWVGLAAVIVWLVVYYVIGRVFFRCYNVRKVATWMDAEKRPFKRKNKRNEKPDSTTILVDQNVRNEKPK</sequence>
<dbReference type="PROSITE" id="PS51910">
    <property type="entry name" value="GH18_2"/>
    <property type="match status" value="1"/>
</dbReference>
<keyword evidence="2" id="KW-0472">Membrane</keyword>
<keyword evidence="2" id="KW-1133">Transmembrane helix</keyword>
<dbReference type="SMART" id="SM00636">
    <property type="entry name" value="Glyco_18"/>
    <property type="match status" value="1"/>
</dbReference>
<evidence type="ECO:0000313" key="6">
    <source>
        <dbReference type="Proteomes" id="UP000053201"/>
    </source>
</evidence>
<dbReference type="OrthoDB" id="76388at2759"/>
<dbReference type="Gene3D" id="3.20.20.80">
    <property type="entry name" value="Glycosidases"/>
    <property type="match status" value="1"/>
</dbReference>
<dbReference type="InterPro" id="IPR029070">
    <property type="entry name" value="Chitinase_insertion_sf"/>
</dbReference>
<dbReference type="STRING" id="645134.A0A0L0HKV2"/>
<dbReference type="InterPro" id="IPR017853">
    <property type="entry name" value="GH"/>
</dbReference>
<dbReference type="InterPro" id="IPR001223">
    <property type="entry name" value="Glyco_hydro18_cat"/>
</dbReference>
<dbReference type="PANTHER" id="PTHR11177:SF317">
    <property type="entry name" value="CHITINASE 12-RELATED"/>
    <property type="match status" value="1"/>
</dbReference>
<dbReference type="PANTHER" id="PTHR11177">
    <property type="entry name" value="CHITINASE"/>
    <property type="match status" value="1"/>
</dbReference>
<keyword evidence="3" id="KW-0732">Signal</keyword>
<dbReference type="Proteomes" id="UP000053201">
    <property type="component" value="Unassembled WGS sequence"/>
</dbReference>
<evidence type="ECO:0000256" key="3">
    <source>
        <dbReference type="SAM" id="SignalP"/>
    </source>
</evidence>
<feature type="domain" description="GH18" evidence="4">
    <location>
        <begin position="30"/>
        <end position="397"/>
    </location>
</feature>
<dbReference type="OMA" id="CQVIADG"/>
<feature type="chain" id="PRO_5005540042" description="GH18 domain-containing protein" evidence="3">
    <location>
        <begin position="29"/>
        <end position="502"/>
    </location>
</feature>
<feature type="transmembrane region" description="Helical" evidence="2">
    <location>
        <begin position="432"/>
        <end position="451"/>
    </location>
</feature>
<organism evidence="5 6">
    <name type="scientific">Spizellomyces punctatus (strain DAOM BR117)</name>
    <dbReference type="NCBI Taxonomy" id="645134"/>
    <lineage>
        <taxon>Eukaryota</taxon>
        <taxon>Fungi</taxon>
        <taxon>Fungi incertae sedis</taxon>
        <taxon>Chytridiomycota</taxon>
        <taxon>Chytridiomycota incertae sedis</taxon>
        <taxon>Chytridiomycetes</taxon>
        <taxon>Spizellomycetales</taxon>
        <taxon>Spizellomycetaceae</taxon>
        <taxon>Spizellomyces</taxon>
    </lineage>
</organism>
<dbReference type="Pfam" id="PF00704">
    <property type="entry name" value="Glyco_hydro_18"/>
    <property type="match status" value="1"/>
</dbReference>
<evidence type="ECO:0000259" key="4">
    <source>
        <dbReference type="PROSITE" id="PS51910"/>
    </source>
</evidence>
<evidence type="ECO:0000256" key="1">
    <source>
        <dbReference type="SAM" id="MobiDB-lite"/>
    </source>
</evidence>
<name>A0A0L0HKV2_SPIPD</name>
<dbReference type="VEuPathDB" id="FungiDB:SPPG_03530"/>
<dbReference type="InParanoid" id="A0A0L0HKV2"/>
<evidence type="ECO:0000256" key="2">
    <source>
        <dbReference type="SAM" id="Phobius"/>
    </source>
</evidence>
<feature type="region of interest" description="Disordered" evidence="1">
    <location>
        <begin position="476"/>
        <end position="502"/>
    </location>
</feature>